<protein>
    <recommendedName>
        <fullName evidence="10">RNA polymerase sigma factor</fullName>
    </recommendedName>
</protein>
<dbReference type="InterPro" id="IPR014284">
    <property type="entry name" value="RNA_pol_sigma-70_dom"/>
</dbReference>
<dbReference type="CDD" id="cd06171">
    <property type="entry name" value="Sigma70_r4"/>
    <property type="match status" value="1"/>
</dbReference>
<evidence type="ECO:0008006" key="10">
    <source>
        <dbReference type="Google" id="ProtNLM"/>
    </source>
</evidence>
<comment type="caution">
    <text evidence="8">The sequence shown here is derived from an EMBL/GenBank/DDBJ whole genome shotgun (WGS) entry which is preliminary data.</text>
</comment>
<evidence type="ECO:0000313" key="9">
    <source>
        <dbReference type="Proteomes" id="UP001055167"/>
    </source>
</evidence>
<dbReference type="InterPro" id="IPR013249">
    <property type="entry name" value="RNA_pol_sigma70_r4_t2"/>
</dbReference>
<keyword evidence="2" id="KW-0805">Transcription regulation</keyword>
<sequence>MQPQPSRIVPGRASGAEAPRRPKLPRSSRHHLGKQLGFFYDVLVAEPLPQSLLDLIGRFETALARQPSTTSSFREELLAAVPALRTFAMSLTHDAAQADDQVQDALLRAWQNQHRFQPGSHLMAWLFTILRNNFYTQYRKRRREVQDADSAAAGQLTALASQEDGLELRALWARLRDLPPPQREALLLVGAHGLTYEAAAEVMGCQVGTVKSRVSRARATLAAAMGYESGH</sequence>
<dbReference type="InterPro" id="IPR013324">
    <property type="entry name" value="RNA_pol_sigma_r3/r4-like"/>
</dbReference>
<organism evidence="8 9">
    <name type="scientific">Methylobacterium crusticola</name>
    <dbReference type="NCBI Taxonomy" id="1697972"/>
    <lineage>
        <taxon>Bacteria</taxon>
        <taxon>Pseudomonadati</taxon>
        <taxon>Pseudomonadota</taxon>
        <taxon>Alphaproteobacteria</taxon>
        <taxon>Hyphomicrobiales</taxon>
        <taxon>Methylobacteriaceae</taxon>
        <taxon>Methylobacterium</taxon>
    </lineage>
</organism>
<evidence type="ECO:0000256" key="1">
    <source>
        <dbReference type="ARBA" id="ARBA00010641"/>
    </source>
</evidence>
<reference evidence="8" key="2">
    <citation type="submission" date="2021-08" db="EMBL/GenBank/DDBJ databases">
        <authorList>
            <person name="Tani A."/>
            <person name="Ola A."/>
            <person name="Ogura Y."/>
            <person name="Katsura K."/>
            <person name="Hayashi T."/>
        </authorList>
    </citation>
    <scope>NUCLEOTIDE SEQUENCE</scope>
    <source>
        <strain evidence="8">KCTC 52305</strain>
    </source>
</reference>
<dbReference type="Gene3D" id="1.10.10.10">
    <property type="entry name" value="Winged helix-like DNA-binding domain superfamily/Winged helix DNA-binding domain"/>
    <property type="match status" value="1"/>
</dbReference>
<evidence type="ECO:0000256" key="5">
    <source>
        <dbReference type="SAM" id="MobiDB-lite"/>
    </source>
</evidence>
<dbReference type="SUPFAM" id="SSF88659">
    <property type="entry name" value="Sigma3 and sigma4 domains of RNA polymerase sigma factors"/>
    <property type="match status" value="1"/>
</dbReference>
<dbReference type="Proteomes" id="UP001055167">
    <property type="component" value="Unassembled WGS sequence"/>
</dbReference>
<dbReference type="PANTHER" id="PTHR43133:SF25">
    <property type="entry name" value="RNA POLYMERASE SIGMA FACTOR RFAY-RELATED"/>
    <property type="match status" value="1"/>
</dbReference>
<dbReference type="EMBL" id="BPQH01000019">
    <property type="protein sequence ID" value="GJD52495.1"/>
    <property type="molecule type" value="Genomic_DNA"/>
</dbReference>
<keyword evidence="9" id="KW-1185">Reference proteome</keyword>
<dbReference type="SUPFAM" id="SSF88946">
    <property type="entry name" value="Sigma2 domain of RNA polymerase sigma factors"/>
    <property type="match status" value="1"/>
</dbReference>
<dbReference type="InterPro" id="IPR013325">
    <property type="entry name" value="RNA_pol_sigma_r2"/>
</dbReference>
<comment type="similarity">
    <text evidence="1">Belongs to the sigma-70 factor family. ECF subfamily.</text>
</comment>
<evidence type="ECO:0000256" key="3">
    <source>
        <dbReference type="ARBA" id="ARBA00023082"/>
    </source>
</evidence>
<proteinExistence type="inferred from homology"/>
<evidence type="ECO:0000313" key="8">
    <source>
        <dbReference type="EMBL" id="GJD52495.1"/>
    </source>
</evidence>
<keyword evidence="4" id="KW-0804">Transcription</keyword>
<keyword evidence="3" id="KW-0731">Sigma factor</keyword>
<feature type="region of interest" description="Disordered" evidence="5">
    <location>
        <begin position="1"/>
        <end position="28"/>
    </location>
</feature>
<evidence type="ECO:0000259" key="6">
    <source>
        <dbReference type="Pfam" id="PF04542"/>
    </source>
</evidence>
<name>A0ABQ4R6E2_9HYPH</name>
<dbReference type="Pfam" id="PF04542">
    <property type="entry name" value="Sigma70_r2"/>
    <property type="match status" value="1"/>
</dbReference>
<dbReference type="NCBIfam" id="TIGR02937">
    <property type="entry name" value="sigma70-ECF"/>
    <property type="match status" value="1"/>
</dbReference>
<dbReference type="PANTHER" id="PTHR43133">
    <property type="entry name" value="RNA POLYMERASE ECF-TYPE SIGMA FACTO"/>
    <property type="match status" value="1"/>
</dbReference>
<evidence type="ECO:0000259" key="7">
    <source>
        <dbReference type="Pfam" id="PF08281"/>
    </source>
</evidence>
<dbReference type="Pfam" id="PF08281">
    <property type="entry name" value="Sigma70_r4_2"/>
    <property type="match status" value="1"/>
</dbReference>
<feature type="domain" description="RNA polymerase sigma-70 region 2" evidence="6">
    <location>
        <begin position="81"/>
        <end position="143"/>
    </location>
</feature>
<feature type="domain" description="RNA polymerase sigma factor 70 region 4 type 2" evidence="7">
    <location>
        <begin position="169"/>
        <end position="221"/>
    </location>
</feature>
<dbReference type="InterPro" id="IPR036388">
    <property type="entry name" value="WH-like_DNA-bd_sf"/>
</dbReference>
<dbReference type="InterPro" id="IPR007627">
    <property type="entry name" value="RNA_pol_sigma70_r2"/>
</dbReference>
<accession>A0ABQ4R6E2</accession>
<evidence type="ECO:0000256" key="2">
    <source>
        <dbReference type="ARBA" id="ARBA00023015"/>
    </source>
</evidence>
<evidence type="ECO:0000256" key="4">
    <source>
        <dbReference type="ARBA" id="ARBA00023163"/>
    </source>
</evidence>
<dbReference type="InterPro" id="IPR039425">
    <property type="entry name" value="RNA_pol_sigma-70-like"/>
</dbReference>
<dbReference type="Gene3D" id="1.10.1740.10">
    <property type="match status" value="1"/>
</dbReference>
<reference evidence="8" key="1">
    <citation type="journal article" date="2021" name="Front. Microbiol.">
        <title>Comprehensive Comparative Genomics and Phenotyping of Methylobacterium Species.</title>
        <authorList>
            <person name="Alessa O."/>
            <person name="Ogura Y."/>
            <person name="Fujitani Y."/>
            <person name="Takami H."/>
            <person name="Hayashi T."/>
            <person name="Sahin N."/>
            <person name="Tani A."/>
        </authorList>
    </citation>
    <scope>NUCLEOTIDE SEQUENCE</scope>
    <source>
        <strain evidence="8">KCTC 52305</strain>
    </source>
</reference>
<dbReference type="RefSeq" id="WP_238313968.1">
    <property type="nucleotide sequence ID" value="NZ_BPQH01000019.1"/>
</dbReference>
<gene>
    <name evidence="8" type="ORF">OPKNFCMD_5261</name>
</gene>